<dbReference type="GeneID" id="113494395"/>
<keyword evidence="5" id="KW-0326">Glycosidase</keyword>
<protein>
    <submittedName>
        <fullName evidence="9">Myrosinase 1-like</fullName>
    </submittedName>
</protein>
<accession>A0A7E5VJQ1</accession>
<keyword evidence="8" id="KW-1185">Reference proteome</keyword>
<dbReference type="InterPro" id="IPR001360">
    <property type="entry name" value="Glyco_hydro_1"/>
</dbReference>
<gene>
    <name evidence="9" type="primary">LOC113494395</name>
</gene>
<dbReference type="GO" id="GO:0008422">
    <property type="term" value="F:beta-glucosidase activity"/>
    <property type="evidence" value="ECO:0007669"/>
    <property type="project" value="TreeGrafter"/>
</dbReference>
<name>A0A7E5VJQ1_TRINI</name>
<dbReference type="KEGG" id="tnl:113494395"/>
<dbReference type="OrthoDB" id="65569at2759"/>
<evidence type="ECO:0000256" key="6">
    <source>
        <dbReference type="RuleBase" id="RU003690"/>
    </source>
</evidence>
<dbReference type="PANTHER" id="PTHR10353:SF36">
    <property type="entry name" value="LP05116P"/>
    <property type="match status" value="1"/>
</dbReference>
<dbReference type="Pfam" id="PF00232">
    <property type="entry name" value="Glyco_hydro_1"/>
    <property type="match status" value="1"/>
</dbReference>
<dbReference type="RefSeq" id="XP_026728514.1">
    <property type="nucleotide sequence ID" value="XM_026872713.1"/>
</dbReference>
<evidence type="ECO:0000256" key="4">
    <source>
        <dbReference type="ARBA" id="ARBA00023180"/>
    </source>
</evidence>
<keyword evidence="4" id="KW-0325">Glycoprotein</keyword>
<keyword evidence="7" id="KW-0732">Signal</keyword>
<evidence type="ECO:0000256" key="1">
    <source>
        <dbReference type="ARBA" id="ARBA00010838"/>
    </source>
</evidence>
<dbReference type="FunFam" id="3.20.20.80:FF:000013">
    <property type="entry name" value="lactase-phlorizin hydrolase"/>
    <property type="match status" value="1"/>
</dbReference>
<feature type="signal peptide" evidence="7">
    <location>
        <begin position="1"/>
        <end position="19"/>
    </location>
</feature>
<evidence type="ECO:0000256" key="7">
    <source>
        <dbReference type="SAM" id="SignalP"/>
    </source>
</evidence>
<keyword evidence="3" id="KW-0378">Hydrolase</keyword>
<evidence type="ECO:0000256" key="3">
    <source>
        <dbReference type="ARBA" id="ARBA00022801"/>
    </source>
</evidence>
<evidence type="ECO:0000313" key="9">
    <source>
        <dbReference type="RefSeq" id="XP_026728514.1"/>
    </source>
</evidence>
<dbReference type="SUPFAM" id="SSF51445">
    <property type="entry name" value="(Trans)glycosidases"/>
    <property type="match status" value="1"/>
</dbReference>
<dbReference type="PROSITE" id="PS00653">
    <property type="entry name" value="GLYCOSYL_HYDROL_F1_2"/>
    <property type="match status" value="1"/>
</dbReference>
<dbReference type="InterPro" id="IPR033132">
    <property type="entry name" value="GH_1_N_CS"/>
</dbReference>
<proteinExistence type="inferred from homology"/>
<dbReference type="Gene3D" id="3.20.20.80">
    <property type="entry name" value="Glycosidases"/>
    <property type="match status" value="1"/>
</dbReference>
<evidence type="ECO:0000256" key="5">
    <source>
        <dbReference type="ARBA" id="ARBA00023295"/>
    </source>
</evidence>
<organism evidence="8 9">
    <name type="scientific">Trichoplusia ni</name>
    <name type="common">Cabbage looper</name>
    <dbReference type="NCBI Taxonomy" id="7111"/>
    <lineage>
        <taxon>Eukaryota</taxon>
        <taxon>Metazoa</taxon>
        <taxon>Ecdysozoa</taxon>
        <taxon>Arthropoda</taxon>
        <taxon>Hexapoda</taxon>
        <taxon>Insecta</taxon>
        <taxon>Pterygota</taxon>
        <taxon>Neoptera</taxon>
        <taxon>Endopterygota</taxon>
        <taxon>Lepidoptera</taxon>
        <taxon>Glossata</taxon>
        <taxon>Ditrysia</taxon>
        <taxon>Noctuoidea</taxon>
        <taxon>Noctuidae</taxon>
        <taxon>Plusiinae</taxon>
        <taxon>Trichoplusia</taxon>
    </lineage>
</organism>
<dbReference type="PRINTS" id="PR00131">
    <property type="entry name" value="GLHYDRLASE1"/>
</dbReference>
<dbReference type="InParanoid" id="A0A7E5VJQ1"/>
<comment type="similarity">
    <text evidence="1 6">Belongs to the glycosyl hydrolase 1 family.</text>
</comment>
<comment type="subunit">
    <text evidence="2">Homodimer.</text>
</comment>
<reference evidence="9" key="1">
    <citation type="submission" date="2025-08" db="UniProtKB">
        <authorList>
            <consortium name="RefSeq"/>
        </authorList>
    </citation>
    <scope>IDENTIFICATION</scope>
</reference>
<feature type="chain" id="PRO_5028956601" evidence="7">
    <location>
        <begin position="20"/>
        <end position="497"/>
    </location>
</feature>
<evidence type="ECO:0000256" key="2">
    <source>
        <dbReference type="ARBA" id="ARBA00011738"/>
    </source>
</evidence>
<dbReference type="PANTHER" id="PTHR10353">
    <property type="entry name" value="GLYCOSYL HYDROLASE"/>
    <property type="match status" value="1"/>
</dbReference>
<dbReference type="AlphaFoldDB" id="A0A7E5VJQ1"/>
<dbReference type="InterPro" id="IPR017853">
    <property type="entry name" value="GH"/>
</dbReference>
<sequence>MDWYSALVFSVCIAASCSAEDLTFPPGFKFGAATSSYQIEGAWNASDKSESIWDRFVHDLPTRILNQDNGDIACDSYNQLERDIEMVADLGLHYYRFSLSWPRILPSGFPNYISKEGTDYYNRLIDGLLAKGVEPFITLFHWDLPQSLQDLGGWTNPLIADWFADYARVVYTLYGDRVKLWLTLNEPVVACDLSYITGVTAPGIISPDVGTYMCNKNIMLAHAKAWRVYDEEFKPKYHGKVSIANHLLWFEPQTEADSEVAELALQHLAGRYCHPIYSKEGGWPPSIEKVLEKLSLERGYSKSTLPAFTQEEKDLVRGTYDFFAFNHYSGRQIRWAKEGETFSPWPLGDAEDLNGKIEFPDHWPPTASSIFYVYPEGIRKHLRWAKEQYGDLEFVITENGLDTLGGLDDHDRISYFREYLKQILLAIKEDGIKLTHYTAWSLMDLFEWMDGYHSKFGLYQVDFNDPLRTRTPRLSAHWYKKIIEAHSLDVNVTQDVL</sequence>
<dbReference type="GO" id="GO:0005975">
    <property type="term" value="P:carbohydrate metabolic process"/>
    <property type="evidence" value="ECO:0007669"/>
    <property type="project" value="InterPro"/>
</dbReference>
<evidence type="ECO:0000313" key="8">
    <source>
        <dbReference type="Proteomes" id="UP000322000"/>
    </source>
</evidence>
<dbReference type="Proteomes" id="UP000322000">
    <property type="component" value="Chromosome 5"/>
</dbReference>